<evidence type="ECO:0000259" key="2">
    <source>
        <dbReference type="PROSITE" id="PS50994"/>
    </source>
</evidence>
<feature type="domain" description="Integrase catalytic" evidence="2">
    <location>
        <begin position="150"/>
        <end position="310"/>
    </location>
</feature>
<organism evidence="3 4">
    <name type="scientific">Candidatus Enterococcus myersii</name>
    <dbReference type="NCBI Taxonomy" id="2815322"/>
    <lineage>
        <taxon>Bacteria</taxon>
        <taxon>Bacillati</taxon>
        <taxon>Bacillota</taxon>
        <taxon>Bacilli</taxon>
        <taxon>Lactobacillales</taxon>
        <taxon>Enterococcaceae</taxon>
        <taxon>Enterococcus</taxon>
    </lineage>
</organism>
<dbReference type="InterPro" id="IPR012337">
    <property type="entry name" value="RNaseH-like_sf"/>
</dbReference>
<dbReference type="SUPFAM" id="SSF53098">
    <property type="entry name" value="Ribonuclease H-like"/>
    <property type="match status" value="1"/>
</dbReference>
<dbReference type="Gene3D" id="3.30.420.10">
    <property type="entry name" value="Ribonuclease H-like superfamily/Ribonuclease H"/>
    <property type="match status" value="1"/>
</dbReference>
<dbReference type="PANTHER" id="PTHR10948">
    <property type="entry name" value="TRANSPOSASE"/>
    <property type="match status" value="1"/>
</dbReference>
<evidence type="ECO:0000313" key="4">
    <source>
        <dbReference type="Proteomes" id="UP000664256"/>
    </source>
</evidence>
<dbReference type="InterPro" id="IPR053392">
    <property type="entry name" value="Transposase_IS30-like"/>
</dbReference>
<dbReference type="InterPro" id="IPR001584">
    <property type="entry name" value="Integrase_cat-core"/>
</dbReference>
<feature type="region of interest" description="Disordered" evidence="1">
    <location>
        <begin position="122"/>
        <end position="141"/>
    </location>
</feature>
<comment type="caution">
    <text evidence="3">The sequence shown here is derived from an EMBL/GenBank/DDBJ whole genome shotgun (WGS) entry which is preliminary data.</text>
</comment>
<sequence>MTYTHLTTDELVIIESYFKNNQSVAKTAQCLGRARQTIHNVYQFLKTGATILNYYQQYKENKKRCGRRSIALPEEQKEYVQKRVVQGWTPDVIVGRSEMKLDCSVRTLYRMFQTGAFNVRDLPMKGKRKPNGHQEKRGKQAFRRSIHERIKEHPKFENEFGHLEGDTIVGRKHKSAVITLVERLSKVIITLKPAGRQAMDIENRINHWFQTVPKHLFKSITFDCGKEFSNWKAMGNQNDIDIYFADPGTPSQRALNEHSNGLLRCDGLVKAMDFNEVSESFIQAVASKRNHIPRKSLKYQTPMEIFLRNIKPDDLSNLI</sequence>
<dbReference type="InterPro" id="IPR051917">
    <property type="entry name" value="Transposase-Integrase"/>
</dbReference>
<reference evidence="3 4" key="1">
    <citation type="submission" date="2021-03" db="EMBL/GenBank/DDBJ databases">
        <title>Enterococcal diversity collection.</title>
        <authorList>
            <person name="Gilmore M.S."/>
            <person name="Schwartzman J."/>
            <person name="Van Tyne D."/>
            <person name="Martin M."/>
            <person name="Earl A.M."/>
            <person name="Manson A.L."/>
            <person name="Straub T."/>
            <person name="Salamzade R."/>
            <person name="Saavedra J."/>
            <person name="Lebreton F."/>
            <person name="Prichula J."/>
            <person name="Schaufler K."/>
            <person name="Gaca A."/>
            <person name="Sgardioli B."/>
            <person name="Wagenaar J."/>
            <person name="Strong T."/>
        </authorList>
    </citation>
    <scope>NUCLEOTIDE SEQUENCE [LARGE SCALE GENOMIC DNA]</scope>
    <source>
        <strain evidence="3 4">MJM12</strain>
    </source>
</reference>
<gene>
    <name evidence="3" type="ORF">JZO76_13990</name>
</gene>
<evidence type="ECO:0000256" key="1">
    <source>
        <dbReference type="SAM" id="MobiDB-lite"/>
    </source>
</evidence>
<dbReference type="RefSeq" id="WP_142425605.1">
    <property type="nucleotide sequence ID" value="NZ_JAFLVT010000024.1"/>
</dbReference>
<protein>
    <submittedName>
        <fullName evidence="3">IS30 family transposase</fullName>
    </submittedName>
</protein>
<proteinExistence type="predicted"/>
<name>A0ABS3HAY3_9ENTE</name>
<dbReference type="Proteomes" id="UP000664256">
    <property type="component" value="Unassembled WGS sequence"/>
</dbReference>
<dbReference type="InterPro" id="IPR036397">
    <property type="entry name" value="RNaseH_sf"/>
</dbReference>
<dbReference type="NCBIfam" id="NF033563">
    <property type="entry name" value="transpos_IS30"/>
    <property type="match status" value="1"/>
</dbReference>
<evidence type="ECO:0000313" key="3">
    <source>
        <dbReference type="EMBL" id="MBO0450619.1"/>
    </source>
</evidence>
<dbReference type="PROSITE" id="PS50994">
    <property type="entry name" value="INTEGRASE"/>
    <property type="match status" value="1"/>
</dbReference>
<dbReference type="PANTHER" id="PTHR10948:SF23">
    <property type="entry name" value="TRANSPOSASE INSI FOR INSERTION SEQUENCE ELEMENT IS30A-RELATED"/>
    <property type="match status" value="1"/>
</dbReference>
<keyword evidence="4" id="KW-1185">Reference proteome</keyword>
<dbReference type="EMBL" id="JAFLVT010000024">
    <property type="protein sequence ID" value="MBO0450619.1"/>
    <property type="molecule type" value="Genomic_DNA"/>
</dbReference>
<accession>A0ABS3HAY3</accession>